<keyword evidence="3" id="KW-1185">Reference proteome</keyword>
<dbReference type="KEGG" id="oxy:HCG48_04890"/>
<gene>
    <name evidence="2" type="ORF">HCG48_04890</name>
</gene>
<accession>A0A6H1TU95</accession>
<sequence length="458" mass="52443">MTVTQAKPALEFIAPQFNPILLQTAKIIVPLWRQFRTPIAHIRCENVDRLAQLYHQFQNGNIRFLLAFRHPSTCDPFAIAHLLWKEVPKTARQQGIPLTDTVHVHGLYDRGIPLWAGQWLGRVFAGLGATPIQRGKIDRLGLKSARDLFANGRFPMAASPEGGTNGHNEVISPLEPGIAQMGFWCVEDLEKSDRPERVFIVPLSLQYEYRDRNWDRLATVLDRLENDCGLPPFSNGTSVRDPFPDSPLPAGFYPRLIRIGLHLLSKMEEFYRRFYHQKLPENPPKPSELSDRLSNLLDVALTVAEDYFRLSPKGNLIDRCRRLEQAGWDRIYREDLNDFDRVSPLDRGLADRVAEEASLRMWHMRLVESFVAVTGRYVAEKPTFDRFAETLLLIQSTLDRIKGERRDFPNLGHQCVSVRVGEPLSVSDRRDEYKNSRRLAVASLTQDLQTALENSIVQ</sequence>
<keyword evidence="2" id="KW-0808">Transferase</keyword>
<protein>
    <submittedName>
        <fullName evidence="2">1-acyl-sn-glycerol-3-phosphate acyltransferase</fullName>
    </submittedName>
</protein>
<dbReference type="InterPro" id="IPR002123">
    <property type="entry name" value="Plipid/glycerol_acylTrfase"/>
</dbReference>
<name>A0A6H1TU95_9CYAN</name>
<keyword evidence="2" id="KW-0012">Acyltransferase</keyword>
<evidence type="ECO:0000259" key="1">
    <source>
        <dbReference type="SMART" id="SM00563"/>
    </source>
</evidence>
<reference evidence="2 3" key="1">
    <citation type="submission" date="2020-04" db="EMBL/GenBank/DDBJ databases">
        <authorList>
            <person name="Basu S."/>
            <person name="Maruthanayagam V."/>
            <person name="Chakraborty S."/>
            <person name="Pramanik A."/>
            <person name="Mukherjee J."/>
            <person name="Brink B."/>
        </authorList>
    </citation>
    <scope>NUCLEOTIDE SEQUENCE [LARGE SCALE GENOMIC DNA]</scope>
    <source>
        <strain evidence="2 3">AP17</strain>
    </source>
</reference>
<dbReference type="AlphaFoldDB" id="A0A6H1TU95"/>
<evidence type="ECO:0000313" key="2">
    <source>
        <dbReference type="EMBL" id="QIZ69995.1"/>
    </source>
</evidence>
<proteinExistence type="predicted"/>
<dbReference type="RefSeq" id="WP_168568152.1">
    <property type="nucleotide sequence ID" value="NZ_CP051167.1"/>
</dbReference>
<dbReference type="Proteomes" id="UP000500857">
    <property type="component" value="Chromosome"/>
</dbReference>
<feature type="domain" description="Phospholipid/glycerol acyltransferase" evidence="1">
    <location>
        <begin position="64"/>
        <end position="208"/>
    </location>
</feature>
<dbReference type="SMART" id="SM00563">
    <property type="entry name" value="PlsC"/>
    <property type="match status" value="1"/>
</dbReference>
<dbReference type="EMBL" id="CP051167">
    <property type="protein sequence ID" value="QIZ69995.1"/>
    <property type="molecule type" value="Genomic_DNA"/>
</dbReference>
<dbReference type="GO" id="GO:0016746">
    <property type="term" value="F:acyltransferase activity"/>
    <property type="evidence" value="ECO:0007669"/>
    <property type="project" value="UniProtKB-KW"/>
</dbReference>
<dbReference type="SUPFAM" id="SSF69593">
    <property type="entry name" value="Glycerol-3-phosphate (1)-acyltransferase"/>
    <property type="match status" value="1"/>
</dbReference>
<evidence type="ECO:0000313" key="3">
    <source>
        <dbReference type="Proteomes" id="UP000500857"/>
    </source>
</evidence>
<organism evidence="2 3">
    <name type="scientific">Oxynema aestuarii AP17</name>
    <dbReference type="NCBI Taxonomy" id="2064643"/>
    <lineage>
        <taxon>Bacteria</taxon>
        <taxon>Bacillati</taxon>
        <taxon>Cyanobacteriota</taxon>
        <taxon>Cyanophyceae</taxon>
        <taxon>Oscillatoriophycideae</taxon>
        <taxon>Oscillatoriales</taxon>
        <taxon>Oscillatoriaceae</taxon>
        <taxon>Oxynema</taxon>
        <taxon>Oxynema aestuarii</taxon>
    </lineage>
</organism>